<gene>
    <name evidence="2" type="ORF">CFP56_028004</name>
</gene>
<dbReference type="AlphaFoldDB" id="A0AAW0JX02"/>
<accession>A0AAW0JX02</accession>
<dbReference type="EMBL" id="PKMF04000457">
    <property type="protein sequence ID" value="KAK7830741.1"/>
    <property type="molecule type" value="Genomic_DNA"/>
</dbReference>
<keyword evidence="1" id="KW-0472">Membrane</keyword>
<feature type="transmembrane region" description="Helical" evidence="1">
    <location>
        <begin position="34"/>
        <end position="50"/>
    </location>
</feature>
<reference evidence="2 3" key="1">
    <citation type="journal article" date="2018" name="Sci. Data">
        <title>The draft genome sequence of cork oak.</title>
        <authorList>
            <person name="Ramos A.M."/>
            <person name="Usie A."/>
            <person name="Barbosa P."/>
            <person name="Barros P.M."/>
            <person name="Capote T."/>
            <person name="Chaves I."/>
            <person name="Simoes F."/>
            <person name="Abreu I."/>
            <person name="Carrasquinho I."/>
            <person name="Faro C."/>
            <person name="Guimaraes J.B."/>
            <person name="Mendonca D."/>
            <person name="Nobrega F."/>
            <person name="Rodrigues L."/>
            <person name="Saibo N.J.M."/>
            <person name="Varela M.C."/>
            <person name="Egas C."/>
            <person name="Matos J."/>
            <person name="Miguel C.M."/>
            <person name="Oliveira M.M."/>
            <person name="Ricardo C.P."/>
            <person name="Goncalves S."/>
        </authorList>
    </citation>
    <scope>NUCLEOTIDE SEQUENCE [LARGE SCALE GENOMIC DNA]</scope>
    <source>
        <strain evidence="3">cv. HL8</strain>
    </source>
</reference>
<comment type="caution">
    <text evidence="2">The sequence shown here is derived from an EMBL/GenBank/DDBJ whole genome shotgun (WGS) entry which is preliminary data.</text>
</comment>
<evidence type="ECO:0000256" key="1">
    <source>
        <dbReference type="SAM" id="Phobius"/>
    </source>
</evidence>
<evidence type="ECO:0000313" key="2">
    <source>
        <dbReference type="EMBL" id="KAK7830741.1"/>
    </source>
</evidence>
<keyword evidence="1" id="KW-1133">Transmembrane helix</keyword>
<proteinExistence type="predicted"/>
<name>A0AAW0JX02_QUESU</name>
<evidence type="ECO:0000313" key="3">
    <source>
        <dbReference type="Proteomes" id="UP000237347"/>
    </source>
</evidence>
<keyword evidence="1" id="KW-0812">Transmembrane</keyword>
<sequence length="59" mass="6629">MNIPSLSIILQKMTPVNITMKSVKKNEIPTNDSTTMRIAIFLLIATVFLGKNQMSKEAY</sequence>
<protein>
    <submittedName>
        <fullName evidence="2">Uncharacterized protein</fullName>
    </submittedName>
</protein>
<keyword evidence="3" id="KW-1185">Reference proteome</keyword>
<dbReference type="Proteomes" id="UP000237347">
    <property type="component" value="Unassembled WGS sequence"/>
</dbReference>
<organism evidence="2 3">
    <name type="scientific">Quercus suber</name>
    <name type="common">Cork oak</name>
    <dbReference type="NCBI Taxonomy" id="58331"/>
    <lineage>
        <taxon>Eukaryota</taxon>
        <taxon>Viridiplantae</taxon>
        <taxon>Streptophyta</taxon>
        <taxon>Embryophyta</taxon>
        <taxon>Tracheophyta</taxon>
        <taxon>Spermatophyta</taxon>
        <taxon>Magnoliopsida</taxon>
        <taxon>eudicotyledons</taxon>
        <taxon>Gunneridae</taxon>
        <taxon>Pentapetalae</taxon>
        <taxon>rosids</taxon>
        <taxon>fabids</taxon>
        <taxon>Fagales</taxon>
        <taxon>Fagaceae</taxon>
        <taxon>Quercus</taxon>
    </lineage>
</organism>